<feature type="domain" description="Metallo-beta-lactamase" evidence="1">
    <location>
        <begin position="23"/>
        <end position="230"/>
    </location>
</feature>
<accession>A0A0C1QTW1</accession>
<dbReference type="PANTHER" id="PTHR23131">
    <property type="entry name" value="ENDORIBONUCLEASE LACTB2"/>
    <property type="match status" value="1"/>
</dbReference>
<dbReference type="Proteomes" id="UP000031366">
    <property type="component" value="Unassembled WGS sequence"/>
</dbReference>
<dbReference type="Gene3D" id="3.60.15.10">
    <property type="entry name" value="Ribonuclease Z/Hydroxyacylglutathione hydrolase-like"/>
    <property type="match status" value="1"/>
</dbReference>
<dbReference type="Pfam" id="PF00753">
    <property type="entry name" value="Lactamase_B"/>
    <property type="match status" value="1"/>
</dbReference>
<dbReference type="EMBL" id="AYSO01000020">
    <property type="protein sequence ID" value="KIE44422.1"/>
    <property type="molecule type" value="Genomic_DNA"/>
</dbReference>
<comment type="caution">
    <text evidence="2">The sequence shown here is derived from an EMBL/GenBank/DDBJ whole genome shotgun (WGS) entry which is preliminary data.</text>
</comment>
<evidence type="ECO:0000313" key="3">
    <source>
        <dbReference type="Proteomes" id="UP000031366"/>
    </source>
</evidence>
<sequence>MMEQVYKNVYRNEIPLPNNPLRAINSYIILSEDRNLIIDSGFDTEECRQAFMNGIEELGLDLNKTDLLVTHLHADHSGLAAVLSKQGFRVYSGETDGHMINKMATAEYWNTFNDYKKLFSLTQDNINFDDHPGYKFSPKEPVDFILLHENDEINIGEFSFKVVNIPGHTPGHIGLYEERHKLFFCGDHILGKITPNIAFWGFEYGDMLEVYLKNLRKIYDYDINYLFPAHRFIIKDHRTRINELISHHESRLDEVMNIIKEEKKTVRDTAASMHWELRYDKWEDFPNPQKWFASGEAMSHLEHLLYMGKVERTEENGVLYYKLK</sequence>
<dbReference type="AlphaFoldDB" id="A0A0C1QTW1"/>
<dbReference type="Gene3D" id="1.10.10.10">
    <property type="entry name" value="Winged helix-like DNA-binding domain superfamily/Winged helix DNA-binding domain"/>
    <property type="match status" value="1"/>
</dbReference>
<dbReference type="SUPFAM" id="SSF56281">
    <property type="entry name" value="Metallo-hydrolase/oxidoreductase"/>
    <property type="match status" value="1"/>
</dbReference>
<dbReference type="InterPro" id="IPR036388">
    <property type="entry name" value="WH-like_DNA-bd_sf"/>
</dbReference>
<dbReference type="PANTHER" id="PTHR23131:SF4">
    <property type="entry name" value="METALLO-BETA-LACTAMASE SUPERFAMILY POTEIN"/>
    <property type="match status" value="1"/>
</dbReference>
<evidence type="ECO:0000259" key="1">
    <source>
        <dbReference type="SMART" id="SM00849"/>
    </source>
</evidence>
<dbReference type="OrthoDB" id="9761531at2"/>
<protein>
    <submittedName>
        <fullName evidence="2">Metallo-beta-lactamase superfamily protein</fullName>
    </submittedName>
</protein>
<proteinExistence type="predicted"/>
<dbReference type="RefSeq" id="WP_039636049.1">
    <property type="nucleotide sequence ID" value="NZ_AYSO01000020.1"/>
</dbReference>
<dbReference type="CDD" id="cd07725">
    <property type="entry name" value="TTHA1429-like_MBL-fold"/>
    <property type="match status" value="1"/>
</dbReference>
<name>A0A0C1QTW1_9CLOT</name>
<evidence type="ECO:0000313" key="2">
    <source>
        <dbReference type="EMBL" id="KIE44422.1"/>
    </source>
</evidence>
<dbReference type="SMART" id="SM00849">
    <property type="entry name" value="Lactamase_B"/>
    <property type="match status" value="1"/>
</dbReference>
<gene>
    <name evidence="2" type="ORF">U732_292</name>
</gene>
<organism evidence="2 3">
    <name type="scientific">Clostridium argentinense CDC 2741</name>
    <dbReference type="NCBI Taxonomy" id="1418104"/>
    <lineage>
        <taxon>Bacteria</taxon>
        <taxon>Bacillati</taxon>
        <taxon>Bacillota</taxon>
        <taxon>Clostridia</taxon>
        <taxon>Eubacteriales</taxon>
        <taxon>Clostridiaceae</taxon>
        <taxon>Clostridium</taxon>
    </lineage>
</organism>
<dbReference type="STRING" id="29341.RSJ17_04270"/>
<reference evidence="2 3" key="1">
    <citation type="journal article" date="2015" name="Infect. Genet. Evol.">
        <title>Genomic sequences of six botulinum neurotoxin-producing strains representing three clostridial species illustrate the mobility and diversity of botulinum neurotoxin genes.</title>
        <authorList>
            <person name="Smith T.J."/>
            <person name="Hill K.K."/>
            <person name="Xie G."/>
            <person name="Foley B.T."/>
            <person name="Williamson C.H."/>
            <person name="Foster J.T."/>
            <person name="Johnson S.L."/>
            <person name="Chertkov O."/>
            <person name="Teshima H."/>
            <person name="Gibbons H.S."/>
            <person name="Johnsky L.A."/>
            <person name="Karavis M.A."/>
            <person name="Smith L.A."/>
        </authorList>
    </citation>
    <scope>NUCLEOTIDE SEQUENCE [LARGE SCALE GENOMIC DNA]</scope>
    <source>
        <strain evidence="2 3">CDC 2741</strain>
    </source>
</reference>
<keyword evidence="3" id="KW-1185">Reference proteome</keyword>
<dbReference type="InterPro" id="IPR036866">
    <property type="entry name" value="RibonucZ/Hydroxyglut_hydro"/>
</dbReference>
<dbReference type="InterPro" id="IPR050662">
    <property type="entry name" value="Sec-metab_biosynth-thioest"/>
</dbReference>
<dbReference type="InterPro" id="IPR001279">
    <property type="entry name" value="Metallo-B-lactamas"/>
</dbReference>